<feature type="binding site" evidence="14">
    <location>
        <begin position="29"/>
        <end position="36"/>
    </location>
    <ligand>
        <name>ATP</name>
        <dbReference type="ChEBI" id="CHEBI:30616"/>
    </ligand>
</feature>
<feature type="domain" description="UvrD-like helicase ATP-binding" evidence="15">
    <location>
        <begin position="8"/>
        <end position="286"/>
    </location>
</feature>
<evidence type="ECO:0000259" key="16">
    <source>
        <dbReference type="PROSITE" id="PS51217"/>
    </source>
</evidence>
<keyword evidence="9" id="KW-0413">Isomerase</keyword>
<dbReference type="PANTHER" id="PTHR11070:SF2">
    <property type="entry name" value="ATP-DEPENDENT DNA HELICASE SRS2"/>
    <property type="match status" value="1"/>
</dbReference>
<accession>A0A2A5WE10</accession>
<proteinExistence type="inferred from homology"/>
<evidence type="ECO:0000256" key="10">
    <source>
        <dbReference type="ARBA" id="ARBA00034617"/>
    </source>
</evidence>
<dbReference type="GO" id="GO:0005829">
    <property type="term" value="C:cytosol"/>
    <property type="evidence" value="ECO:0007669"/>
    <property type="project" value="TreeGrafter"/>
</dbReference>
<evidence type="ECO:0000256" key="2">
    <source>
        <dbReference type="ARBA" id="ARBA00022741"/>
    </source>
</evidence>
<dbReference type="InterPro" id="IPR000212">
    <property type="entry name" value="DNA_helicase_UvrD/REP"/>
</dbReference>
<evidence type="ECO:0000256" key="8">
    <source>
        <dbReference type="ARBA" id="ARBA00023204"/>
    </source>
</evidence>
<dbReference type="PANTHER" id="PTHR11070">
    <property type="entry name" value="UVRD / RECB / PCRA DNA HELICASE FAMILY MEMBER"/>
    <property type="match status" value="1"/>
</dbReference>
<keyword evidence="3" id="KW-0227">DNA damage</keyword>
<dbReference type="Pfam" id="PF00580">
    <property type="entry name" value="UvrD-helicase"/>
    <property type="match status" value="1"/>
</dbReference>
<evidence type="ECO:0000256" key="14">
    <source>
        <dbReference type="PROSITE-ProRule" id="PRU00560"/>
    </source>
</evidence>
<dbReference type="NCBIfam" id="NF008743">
    <property type="entry name" value="PRK11773.1"/>
    <property type="match status" value="1"/>
</dbReference>
<dbReference type="Gene3D" id="1.10.10.160">
    <property type="match status" value="1"/>
</dbReference>
<dbReference type="AlphaFoldDB" id="A0A2A5WE10"/>
<dbReference type="Pfam" id="PF21196">
    <property type="entry name" value="PcrA_UvrD_tudor"/>
    <property type="match status" value="1"/>
</dbReference>
<keyword evidence="6 14" id="KW-0067">ATP-binding</keyword>
<name>A0A2A5WE10_9GAMM</name>
<dbReference type="Pfam" id="PF13361">
    <property type="entry name" value="UvrD_C"/>
    <property type="match status" value="1"/>
</dbReference>
<comment type="catalytic activity">
    <reaction evidence="13">
        <text>ATP + H2O = ADP + phosphate + H(+)</text>
        <dbReference type="Rhea" id="RHEA:13065"/>
        <dbReference type="ChEBI" id="CHEBI:15377"/>
        <dbReference type="ChEBI" id="CHEBI:15378"/>
        <dbReference type="ChEBI" id="CHEBI:30616"/>
        <dbReference type="ChEBI" id="CHEBI:43474"/>
        <dbReference type="ChEBI" id="CHEBI:456216"/>
        <dbReference type="EC" id="5.6.2.4"/>
    </reaction>
</comment>
<gene>
    <name evidence="17" type="ORF">CNF02_03915</name>
</gene>
<comment type="similarity">
    <text evidence="1">Belongs to the helicase family. UvrD subfamily.</text>
</comment>
<reference evidence="17 18" key="1">
    <citation type="submission" date="2017-08" db="EMBL/GenBank/DDBJ databases">
        <title>Fine stratification of microbial communities through a metagenomic profile of the photic zone.</title>
        <authorList>
            <person name="Haro-Moreno J.M."/>
            <person name="Lopez-Perez M."/>
            <person name="De La Torre J."/>
            <person name="Picazo A."/>
            <person name="Camacho A."/>
            <person name="Rodriguez-Valera F."/>
        </authorList>
    </citation>
    <scope>NUCLEOTIDE SEQUENCE [LARGE SCALE GENOMIC DNA]</scope>
    <source>
        <strain evidence="17">MED-G28</strain>
    </source>
</reference>
<dbReference type="GO" id="GO:0043138">
    <property type="term" value="F:3'-5' DNA helicase activity"/>
    <property type="evidence" value="ECO:0007669"/>
    <property type="project" value="UniProtKB-EC"/>
</dbReference>
<organism evidence="17 18">
    <name type="scientific">OM182 bacterium MED-G28</name>
    <dbReference type="NCBI Taxonomy" id="1986256"/>
    <lineage>
        <taxon>Bacteria</taxon>
        <taxon>Pseudomonadati</taxon>
        <taxon>Pseudomonadota</taxon>
        <taxon>Gammaproteobacteria</taxon>
        <taxon>OMG group</taxon>
        <taxon>OM182 clade</taxon>
    </lineage>
</organism>
<evidence type="ECO:0000256" key="12">
    <source>
        <dbReference type="ARBA" id="ARBA00034923"/>
    </source>
</evidence>
<dbReference type="EMBL" id="NTJZ01000003">
    <property type="protein sequence ID" value="PDH34514.1"/>
    <property type="molecule type" value="Genomic_DNA"/>
</dbReference>
<evidence type="ECO:0000256" key="6">
    <source>
        <dbReference type="ARBA" id="ARBA00022840"/>
    </source>
</evidence>
<keyword evidence="8" id="KW-0234">DNA repair</keyword>
<evidence type="ECO:0000256" key="11">
    <source>
        <dbReference type="ARBA" id="ARBA00034808"/>
    </source>
</evidence>
<dbReference type="SUPFAM" id="SSF52540">
    <property type="entry name" value="P-loop containing nucleoside triphosphate hydrolases"/>
    <property type="match status" value="1"/>
</dbReference>
<evidence type="ECO:0000256" key="7">
    <source>
        <dbReference type="ARBA" id="ARBA00023125"/>
    </source>
</evidence>
<evidence type="ECO:0000256" key="4">
    <source>
        <dbReference type="ARBA" id="ARBA00022801"/>
    </source>
</evidence>
<dbReference type="InterPro" id="IPR014017">
    <property type="entry name" value="DNA_helicase_UvrD-like_C"/>
</dbReference>
<sequence length="737" mass="83382">MDVSHILDSLNDEQRNAVASPAKNLLVLAGAGSGKTRVLVHRIAWLIEAEHVSPFAVLAVTFTNKAAREMRGRIEELLGHSYSGMWVGTFHGLAHRLLRSHWQEAGLIEDFHILDADDQLRLIKRIIRSLRIDEEKWHAKQCQWYINSQKDEGLRAINIEHFEDDYTKTMLEVYKAYEAACERGGMIDFGEILLRAHELWLKKPQILAHYQNRFQFILVDEFQDTNSIQYAWLRVLAGSKNQLMVVGDDDQSIYGWRGAKIENIQKFNVDFPDTDTIRLEQNYRSTSTILNAANNLIANNQGRLGKHLWTDGAEGEPISLYEAFNEQDEARFIVDRLQDWFNHGNRRAESAVLYRSNAQSRELEDALLRVGMPYRIYGGHRFYERLEIKNALSYLRLLINRDDDTAVERVINVPTRGIGGRTIDTVRAVAREQSCSLWQACEKCINESILTSRAANAVLAFMELIDKIDAECATMELHEKAEQVITQSGLVQHHEKEGGEKARSRIENLEELVNACGNFDDADIEVEEGEGLDLTSKVFLTAFLDQASLDAGDTQADESDDAVQLMTLHSAKGLEFQLVFLAGMEEGLFPHKMSMENLAGLEEERRLCYVGITRAKSKLYFSHAESRRLHGDVALCRPSRFIKEVPKGLIEEIRLKTTISRLGSQRHKAGLSIGIKTDIEVPNTDISLGQRVAHGKFGEGVILNYEGQGSNARVQVNFDAVGSKWLVLSYAKLEVLG</sequence>
<keyword evidence="2 14" id="KW-0547">Nucleotide-binding</keyword>
<dbReference type="InterPro" id="IPR013986">
    <property type="entry name" value="DExx_box_DNA_helicase_dom_sf"/>
</dbReference>
<dbReference type="Gene3D" id="3.40.50.300">
    <property type="entry name" value="P-loop containing nucleotide triphosphate hydrolases"/>
    <property type="match status" value="2"/>
</dbReference>
<dbReference type="FunFam" id="1.10.486.10:FF:000003">
    <property type="entry name" value="ATP-dependent DNA helicase"/>
    <property type="match status" value="1"/>
</dbReference>
<dbReference type="InterPro" id="IPR027417">
    <property type="entry name" value="P-loop_NTPase"/>
</dbReference>
<keyword evidence="4 14" id="KW-0378">Hydrolase</keyword>
<dbReference type="GO" id="GO:0016887">
    <property type="term" value="F:ATP hydrolysis activity"/>
    <property type="evidence" value="ECO:0007669"/>
    <property type="project" value="RHEA"/>
</dbReference>
<dbReference type="GO" id="GO:0000725">
    <property type="term" value="P:recombinational repair"/>
    <property type="evidence" value="ECO:0007669"/>
    <property type="project" value="TreeGrafter"/>
</dbReference>
<dbReference type="Gene3D" id="1.10.486.10">
    <property type="entry name" value="PCRA, domain 4"/>
    <property type="match status" value="1"/>
</dbReference>
<dbReference type="CDD" id="cd18807">
    <property type="entry name" value="SF1_C_UvrD"/>
    <property type="match status" value="1"/>
</dbReference>
<dbReference type="GO" id="GO:0005524">
    <property type="term" value="F:ATP binding"/>
    <property type="evidence" value="ECO:0007669"/>
    <property type="project" value="UniProtKB-UniRule"/>
</dbReference>
<dbReference type="CDD" id="cd17932">
    <property type="entry name" value="DEXQc_UvrD"/>
    <property type="match status" value="1"/>
</dbReference>
<comment type="caution">
    <text evidence="17">The sequence shown here is derived from an EMBL/GenBank/DDBJ whole genome shotgun (WGS) entry which is preliminary data.</text>
</comment>
<dbReference type="Proteomes" id="UP000219329">
    <property type="component" value="Unassembled WGS sequence"/>
</dbReference>
<protein>
    <recommendedName>
        <fullName evidence="11">DNA 3'-5' helicase</fullName>
        <ecNumber evidence="11">5.6.2.4</ecNumber>
    </recommendedName>
    <alternativeName>
        <fullName evidence="12">DNA 3'-5' helicase II</fullName>
    </alternativeName>
</protein>
<evidence type="ECO:0000256" key="13">
    <source>
        <dbReference type="ARBA" id="ARBA00048988"/>
    </source>
</evidence>
<evidence type="ECO:0000259" key="15">
    <source>
        <dbReference type="PROSITE" id="PS51198"/>
    </source>
</evidence>
<dbReference type="GO" id="GO:0003677">
    <property type="term" value="F:DNA binding"/>
    <property type="evidence" value="ECO:0007669"/>
    <property type="project" value="UniProtKB-KW"/>
</dbReference>
<dbReference type="PROSITE" id="PS51217">
    <property type="entry name" value="UVRD_HELICASE_CTER"/>
    <property type="match status" value="1"/>
</dbReference>
<evidence type="ECO:0000256" key="3">
    <source>
        <dbReference type="ARBA" id="ARBA00022763"/>
    </source>
</evidence>
<keyword evidence="7" id="KW-0238">DNA-binding</keyword>
<evidence type="ECO:0000256" key="9">
    <source>
        <dbReference type="ARBA" id="ARBA00023235"/>
    </source>
</evidence>
<feature type="domain" description="UvrD-like helicase C-terminal" evidence="16">
    <location>
        <begin position="287"/>
        <end position="573"/>
    </location>
</feature>
<dbReference type="InterPro" id="IPR014016">
    <property type="entry name" value="UvrD-like_ATP-bd"/>
</dbReference>
<dbReference type="GO" id="GO:0009314">
    <property type="term" value="P:response to radiation"/>
    <property type="evidence" value="ECO:0007669"/>
    <property type="project" value="UniProtKB-ARBA"/>
</dbReference>
<evidence type="ECO:0000256" key="1">
    <source>
        <dbReference type="ARBA" id="ARBA00009922"/>
    </source>
</evidence>
<dbReference type="EC" id="5.6.2.4" evidence="11"/>
<comment type="catalytic activity">
    <reaction evidence="10">
        <text>Couples ATP hydrolysis with the unwinding of duplex DNA by translocating in the 3'-5' direction.</text>
        <dbReference type="EC" id="5.6.2.4"/>
    </reaction>
</comment>
<dbReference type="GO" id="GO:0033202">
    <property type="term" value="C:DNA helicase complex"/>
    <property type="evidence" value="ECO:0007669"/>
    <property type="project" value="TreeGrafter"/>
</dbReference>
<evidence type="ECO:0000256" key="5">
    <source>
        <dbReference type="ARBA" id="ARBA00022806"/>
    </source>
</evidence>
<dbReference type="PROSITE" id="PS51198">
    <property type="entry name" value="UVRD_HELICASE_ATP_BIND"/>
    <property type="match status" value="1"/>
</dbReference>
<evidence type="ECO:0000313" key="17">
    <source>
        <dbReference type="EMBL" id="PDH34514.1"/>
    </source>
</evidence>
<evidence type="ECO:0000313" key="18">
    <source>
        <dbReference type="Proteomes" id="UP000219329"/>
    </source>
</evidence>
<dbReference type="FunFam" id="1.10.10.160:FF:000001">
    <property type="entry name" value="ATP-dependent DNA helicase"/>
    <property type="match status" value="1"/>
</dbReference>
<dbReference type="FunFam" id="3.40.50.300:FF:001201">
    <property type="entry name" value="ATP-dependent DNA helicase UvrD2"/>
    <property type="match status" value="1"/>
</dbReference>
<keyword evidence="5 14" id="KW-0347">Helicase</keyword>